<dbReference type="InterPro" id="IPR013154">
    <property type="entry name" value="ADH-like_N"/>
</dbReference>
<dbReference type="Pfam" id="PF08240">
    <property type="entry name" value="ADH_N"/>
    <property type="match status" value="1"/>
</dbReference>
<protein>
    <submittedName>
        <fullName evidence="6">Alcohol dehydrogenase AD9</fullName>
    </submittedName>
</protein>
<keyword evidence="1 4" id="KW-0479">Metal-binding</keyword>
<dbReference type="Gene3D" id="3.40.50.720">
    <property type="entry name" value="NAD(P)-binding Rossmann-like Domain"/>
    <property type="match status" value="1"/>
</dbReference>
<dbReference type="SUPFAM" id="SSF50129">
    <property type="entry name" value="GroES-like"/>
    <property type="match status" value="1"/>
</dbReference>
<dbReference type="SUPFAM" id="SSF51735">
    <property type="entry name" value="NAD(P)-binding Rossmann-fold domains"/>
    <property type="match status" value="1"/>
</dbReference>
<dbReference type="InterPro" id="IPR002328">
    <property type="entry name" value="ADH_Zn_CS"/>
</dbReference>
<dbReference type="Pfam" id="PF00107">
    <property type="entry name" value="ADH_zinc_N"/>
    <property type="match status" value="1"/>
</dbReference>
<evidence type="ECO:0000256" key="2">
    <source>
        <dbReference type="ARBA" id="ARBA00022833"/>
    </source>
</evidence>
<proteinExistence type="evidence at transcript level"/>
<sequence>MQAIVFDGKTKEVKYVRNHPMPEIVEDHQVIVKVAYSGICGTDLHIIQGEFPVRQEPILTLGHEFSGVVHEAGKQAFLKKGQRVVVDPNSQCLLCEYCRKGRYQFCAAKKNIGIWVDGGWAQFVVVPQDNVYPIPDEVSLEQASLCEPYSCVAHGFDRVSPVSVADRVLVLGAGIIGNLWLTTLHLHGHRNVTVSEMNKARLDIVRNLNLGYKLVTPDVLESEKSHYDVIIDCTGVPRVLETSFDLVKPGGKYVVFGCAPQGKKASITPFDIFNKGLTVIGVKVNPFTFPTSIGWLSTMGDRYLDYKKLGIKTYSLEQYEQAFADLKSGSISKAMFKIE</sequence>
<dbReference type="EMBL" id="KP899556">
    <property type="protein sequence ID" value="AKQ06155.1"/>
    <property type="molecule type" value="mRNA"/>
</dbReference>
<accession>A0A0H4TD19</accession>
<keyword evidence="2 4" id="KW-0862">Zinc</keyword>
<evidence type="ECO:0000259" key="5">
    <source>
        <dbReference type="SMART" id="SM00829"/>
    </source>
</evidence>
<comment type="cofactor">
    <cofactor evidence="4">
        <name>Zn(2+)</name>
        <dbReference type="ChEBI" id="CHEBI:29105"/>
    </cofactor>
</comment>
<dbReference type="PROSITE" id="PS00059">
    <property type="entry name" value="ADH_ZINC"/>
    <property type="match status" value="1"/>
</dbReference>
<evidence type="ECO:0000256" key="4">
    <source>
        <dbReference type="RuleBase" id="RU361277"/>
    </source>
</evidence>
<dbReference type="InterPro" id="IPR013149">
    <property type="entry name" value="ADH-like_C"/>
</dbReference>
<dbReference type="InterPro" id="IPR011032">
    <property type="entry name" value="GroES-like_sf"/>
</dbReference>
<dbReference type="InterPro" id="IPR036291">
    <property type="entry name" value="NAD(P)-bd_dom_sf"/>
</dbReference>
<dbReference type="SMART" id="SM00829">
    <property type="entry name" value="PKS_ER"/>
    <property type="match status" value="1"/>
</dbReference>
<comment type="similarity">
    <text evidence="4">Belongs to the zinc-containing alcohol dehydrogenase family.</text>
</comment>
<keyword evidence="3" id="KW-0560">Oxidoreductase</keyword>
<reference evidence="6" key="1">
    <citation type="submission" date="2015-03" db="EMBL/GenBank/DDBJ databases">
        <title>Identification and tissue distribution of putative odorant degrading enzymes in the codling moth Cydia pomonella.</title>
        <authorList>
            <person name="Huang X."/>
        </authorList>
    </citation>
    <scope>NUCLEOTIDE SEQUENCE</scope>
</reference>
<dbReference type="AlphaFoldDB" id="A0A0H4TD19"/>
<dbReference type="GO" id="GO:0016491">
    <property type="term" value="F:oxidoreductase activity"/>
    <property type="evidence" value="ECO:0007669"/>
    <property type="project" value="UniProtKB-KW"/>
</dbReference>
<dbReference type="PANTHER" id="PTHR43401">
    <property type="entry name" value="L-THREONINE 3-DEHYDROGENASE"/>
    <property type="match status" value="1"/>
</dbReference>
<name>A0A0H4TD19_CYDPO</name>
<dbReference type="GO" id="GO:0008270">
    <property type="term" value="F:zinc ion binding"/>
    <property type="evidence" value="ECO:0007669"/>
    <property type="project" value="InterPro"/>
</dbReference>
<dbReference type="Gene3D" id="3.90.180.10">
    <property type="entry name" value="Medium-chain alcohol dehydrogenases, catalytic domain"/>
    <property type="match status" value="1"/>
</dbReference>
<evidence type="ECO:0000256" key="1">
    <source>
        <dbReference type="ARBA" id="ARBA00022723"/>
    </source>
</evidence>
<feature type="domain" description="Enoyl reductase (ER)" evidence="5">
    <location>
        <begin position="8"/>
        <end position="336"/>
    </location>
</feature>
<dbReference type="InterPro" id="IPR020843">
    <property type="entry name" value="ER"/>
</dbReference>
<dbReference type="PANTHER" id="PTHR43401:SF2">
    <property type="entry name" value="L-THREONINE 3-DEHYDROGENASE"/>
    <property type="match status" value="1"/>
</dbReference>
<dbReference type="InterPro" id="IPR050129">
    <property type="entry name" value="Zn_alcohol_dh"/>
</dbReference>
<organism evidence="6">
    <name type="scientific">Cydia pomonella</name>
    <name type="common">Codling moth</name>
    <dbReference type="NCBI Taxonomy" id="82600"/>
    <lineage>
        <taxon>Eukaryota</taxon>
        <taxon>Metazoa</taxon>
        <taxon>Ecdysozoa</taxon>
        <taxon>Arthropoda</taxon>
        <taxon>Hexapoda</taxon>
        <taxon>Insecta</taxon>
        <taxon>Pterygota</taxon>
        <taxon>Neoptera</taxon>
        <taxon>Endopterygota</taxon>
        <taxon>Lepidoptera</taxon>
        <taxon>Glossata</taxon>
        <taxon>Ditrysia</taxon>
        <taxon>Tortricoidea</taxon>
        <taxon>Tortricidae</taxon>
        <taxon>Olethreutinae</taxon>
        <taxon>Grapholitini</taxon>
        <taxon>Cydia</taxon>
    </lineage>
</organism>
<evidence type="ECO:0000256" key="3">
    <source>
        <dbReference type="ARBA" id="ARBA00023002"/>
    </source>
</evidence>
<evidence type="ECO:0000313" key="6">
    <source>
        <dbReference type="EMBL" id="AKQ06155.1"/>
    </source>
</evidence>